<feature type="transmembrane region" description="Helical" evidence="1">
    <location>
        <begin position="47"/>
        <end position="70"/>
    </location>
</feature>
<organism evidence="2 3">
    <name type="scientific">Chryseobacterium kwangjuense</name>
    <dbReference type="NCBI Taxonomy" id="267125"/>
    <lineage>
        <taxon>Bacteria</taxon>
        <taxon>Pseudomonadati</taxon>
        <taxon>Bacteroidota</taxon>
        <taxon>Flavobacteriia</taxon>
        <taxon>Flavobacteriales</taxon>
        <taxon>Weeksellaceae</taxon>
        <taxon>Chryseobacterium group</taxon>
        <taxon>Chryseobacterium</taxon>
    </lineage>
</organism>
<reference evidence="3" key="1">
    <citation type="submission" date="2015-12" db="EMBL/GenBank/DDBJ databases">
        <title>Genome sequence of a biocontrol rhizobacterium Chryseobacterium kwangjuense strain KJ1R5 isolated from pepper (Capsicum annuum L.).</title>
        <authorList>
            <person name="Jeong J.-J."/>
            <person name="Park H."/>
            <person name="Mannaa M."/>
            <person name="Sang M.K."/>
            <person name="Choi I.-G."/>
            <person name="Kim K.D."/>
        </authorList>
    </citation>
    <scope>NUCLEOTIDE SEQUENCE [LARGE SCALE GENOMIC DNA]</scope>
    <source>
        <strain evidence="3">KJ1R5</strain>
    </source>
</reference>
<evidence type="ECO:0000313" key="2">
    <source>
        <dbReference type="EMBL" id="KXH85411.1"/>
    </source>
</evidence>
<protein>
    <submittedName>
        <fullName evidence="2">Uncharacterized protein</fullName>
    </submittedName>
</protein>
<comment type="caution">
    <text evidence="2">The sequence shown here is derived from an EMBL/GenBank/DDBJ whole genome shotgun (WGS) entry which is preliminary data.</text>
</comment>
<accession>A0A135WKJ4</accession>
<dbReference type="AlphaFoldDB" id="A0A135WKJ4"/>
<keyword evidence="1" id="KW-1133">Transmembrane helix</keyword>
<evidence type="ECO:0000313" key="3">
    <source>
        <dbReference type="Proteomes" id="UP000070513"/>
    </source>
</evidence>
<proteinExistence type="predicted"/>
<name>A0A135WKJ4_9FLAO</name>
<reference evidence="2 3" key="2">
    <citation type="journal article" date="2016" name="Genome Announc.">
        <title>Draft Genome Sequence of a Biocontrol Rhizobacterium, Chryseobacterium kwangjuense Strain KJ1R5, Isolated from Pepper (Capsicum annuum).</title>
        <authorList>
            <person name="Jeong J.J."/>
            <person name="Park H."/>
            <person name="Park B.H."/>
            <person name="Mannaa M."/>
            <person name="Sang M.K."/>
            <person name="Choi I.G."/>
            <person name="Kim K.D."/>
        </authorList>
    </citation>
    <scope>NUCLEOTIDE SEQUENCE [LARGE SCALE GENOMIC DNA]</scope>
    <source>
        <strain evidence="2 3">KJ1R5</strain>
    </source>
</reference>
<keyword evidence="1" id="KW-0472">Membrane</keyword>
<keyword evidence="1" id="KW-0812">Transmembrane</keyword>
<sequence>MQERKCKNLRFSIIKHKNLLHLQNLREYLYHADFADKADKKIKRISLITLFFSFLLKDWVYVRTGAILFLN</sequence>
<dbReference type="EMBL" id="LPUR01000001">
    <property type="protein sequence ID" value="KXH85411.1"/>
    <property type="molecule type" value="Genomic_DNA"/>
</dbReference>
<dbReference type="Proteomes" id="UP000070513">
    <property type="component" value="Unassembled WGS sequence"/>
</dbReference>
<gene>
    <name evidence="2" type="ORF">AU378_06595</name>
</gene>
<evidence type="ECO:0000256" key="1">
    <source>
        <dbReference type="SAM" id="Phobius"/>
    </source>
</evidence>